<feature type="compositionally biased region" description="Polar residues" evidence="7">
    <location>
        <begin position="1049"/>
        <end position="1058"/>
    </location>
</feature>
<comment type="similarity">
    <text evidence="2">Belongs to the histone deacetylase family. HD type 2 subfamily.</text>
</comment>
<dbReference type="GO" id="GO:0141221">
    <property type="term" value="F:histone deacetylase activity, hydrolytic mechanism"/>
    <property type="evidence" value="ECO:0007669"/>
    <property type="project" value="UniProtKB-EC"/>
</dbReference>
<evidence type="ECO:0000256" key="6">
    <source>
        <dbReference type="PROSITE-ProRule" id="PRU00502"/>
    </source>
</evidence>
<organism evidence="9 10">
    <name type="scientific">Danaus plexippus plexippus</name>
    <dbReference type="NCBI Taxonomy" id="278856"/>
    <lineage>
        <taxon>Eukaryota</taxon>
        <taxon>Metazoa</taxon>
        <taxon>Ecdysozoa</taxon>
        <taxon>Arthropoda</taxon>
        <taxon>Hexapoda</taxon>
        <taxon>Insecta</taxon>
        <taxon>Pterygota</taxon>
        <taxon>Neoptera</taxon>
        <taxon>Endopterygota</taxon>
        <taxon>Lepidoptera</taxon>
        <taxon>Glossata</taxon>
        <taxon>Ditrysia</taxon>
        <taxon>Papilionoidea</taxon>
        <taxon>Nymphalidae</taxon>
        <taxon>Danainae</taxon>
        <taxon>Danaini</taxon>
        <taxon>Danaina</taxon>
        <taxon>Danaus</taxon>
        <taxon>Danaus</taxon>
    </lineage>
</organism>
<dbReference type="InterPro" id="IPR001607">
    <property type="entry name" value="Znf_UBP"/>
</dbReference>
<keyword evidence="6" id="KW-0479">Metal-binding</keyword>
<dbReference type="GO" id="GO:0000118">
    <property type="term" value="C:histone deacetylase complex"/>
    <property type="evidence" value="ECO:0007669"/>
    <property type="project" value="TreeGrafter"/>
</dbReference>
<dbReference type="PRINTS" id="PR01270">
    <property type="entry name" value="HDASUPER"/>
</dbReference>
<dbReference type="eggNOG" id="KOG1343">
    <property type="taxonomic scope" value="Eukaryota"/>
</dbReference>
<dbReference type="Gene3D" id="3.40.800.20">
    <property type="entry name" value="Histone deacetylase domain"/>
    <property type="match status" value="3"/>
</dbReference>
<evidence type="ECO:0000256" key="7">
    <source>
        <dbReference type="SAM" id="MobiDB-lite"/>
    </source>
</evidence>
<comment type="caution">
    <text evidence="9">The sequence shown here is derived from an EMBL/GenBank/DDBJ whole genome shotgun (WGS) entry which is preliminary data.</text>
</comment>
<protein>
    <submittedName>
        <fullName evidence="9">Histone deacetylase 6</fullName>
    </submittedName>
</protein>
<dbReference type="InParanoid" id="A0A212EKT9"/>
<keyword evidence="3" id="KW-0378">Hydrolase</keyword>
<dbReference type="InterPro" id="IPR023696">
    <property type="entry name" value="Ureohydrolase_dom_sf"/>
</dbReference>
<dbReference type="STRING" id="278856.A0A212EKT9"/>
<dbReference type="InterPro" id="IPR037138">
    <property type="entry name" value="His_deacetylse_dom_sf"/>
</dbReference>
<dbReference type="AlphaFoldDB" id="A0A212EKT9"/>
<dbReference type="SUPFAM" id="SSF57850">
    <property type="entry name" value="RING/U-box"/>
    <property type="match status" value="1"/>
</dbReference>
<gene>
    <name evidence="9" type="ORF">KGM_215725</name>
</gene>
<evidence type="ECO:0000313" key="10">
    <source>
        <dbReference type="Proteomes" id="UP000007151"/>
    </source>
</evidence>
<keyword evidence="6" id="KW-0862">Zinc</keyword>
<dbReference type="GO" id="GO:0040029">
    <property type="term" value="P:epigenetic regulation of gene expression"/>
    <property type="evidence" value="ECO:0007669"/>
    <property type="project" value="TreeGrafter"/>
</dbReference>
<dbReference type="Pfam" id="PF02148">
    <property type="entry name" value="zf-UBP"/>
    <property type="match status" value="1"/>
</dbReference>
<dbReference type="CDD" id="cd10003">
    <property type="entry name" value="HDAC6-dom2"/>
    <property type="match status" value="1"/>
</dbReference>
<dbReference type="InterPro" id="IPR023801">
    <property type="entry name" value="His_deacetylse_dom"/>
</dbReference>
<name>A0A212EKT9_DANPL</name>
<dbReference type="SUPFAM" id="SSF52768">
    <property type="entry name" value="Arginase/deacetylase"/>
    <property type="match status" value="3"/>
</dbReference>
<dbReference type="PANTHER" id="PTHR10625">
    <property type="entry name" value="HISTONE DEACETYLASE HDAC1-RELATED"/>
    <property type="match status" value="1"/>
</dbReference>
<dbReference type="FunCoup" id="A0A212EKT9">
    <property type="interactions" value="1090"/>
</dbReference>
<dbReference type="Proteomes" id="UP000007151">
    <property type="component" value="Unassembled WGS sequence"/>
</dbReference>
<dbReference type="Gene3D" id="3.30.40.10">
    <property type="entry name" value="Zinc/RING finger domain, C3HC4 (zinc finger)"/>
    <property type="match status" value="1"/>
</dbReference>
<reference evidence="9 10" key="1">
    <citation type="journal article" date="2011" name="Cell">
        <title>The monarch butterfly genome yields insights into long-distance migration.</title>
        <authorList>
            <person name="Zhan S."/>
            <person name="Merlin C."/>
            <person name="Boore J.L."/>
            <person name="Reppert S.M."/>
        </authorList>
    </citation>
    <scope>NUCLEOTIDE SEQUENCE [LARGE SCALE GENOMIC DNA]</scope>
    <source>
        <strain evidence="9">F-2</strain>
    </source>
</reference>
<evidence type="ECO:0000256" key="5">
    <source>
        <dbReference type="ARBA" id="ARBA00048287"/>
    </source>
</evidence>
<evidence type="ECO:0000313" key="9">
    <source>
        <dbReference type="EMBL" id="OWR42102.1"/>
    </source>
</evidence>
<keyword evidence="10" id="KW-1185">Reference proteome</keyword>
<dbReference type="SMART" id="SM00290">
    <property type="entry name" value="ZnF_UBP"/>
    <property type="match status" value="1"/>
</dbReference>
<sequence length="1196" mass="132617">MGGKAKPTNVGLLNIPITTTVANTATQFKECPDTNHRRTEKNIVSNAFEKLLQQYTNTTYELAKMSTSSSPTAARRTASEVKKTSPSSIVTRNGARKAKIQTRAMAAAKPSASVVAAKRKAQQKKKFTMDTVLRDPYQTAMESKFKVKGATGFVTDPRMSEHRCLWDDNYPECPERLISVINRCQELNLIEQCKVYPPRSATREEVLELHSPSVYSMMEGTHQNQDLEYLEELSAGFDAVYIHPTTHELALSSAGCTLDMVERLVSDELQNAACMVRPPGHHAMRAEPCGYCIYNNAALAANRALKLGLQRILIVDWDVHHGQATQQMFYDDPRVVYFSIHRYEHGAFWPNLRQSDFPYIGSGQGEGHNFNVPLNNTGMTDADYIAIWHQLLLPMAFEYQPQLVLVSAGYDAAVGCPEFSPELIIVSAGYDAALGDEKGEMEVTPACYASLLHMLQGVCSRVLVLLEGGYCLRSLAEGAALTLRTLLGHAPPALPPLQEPCESIRDSILNCIYSHKKHWRCFNNQPSYSIDPSVLNTGERGVGQHTVVMKWEGDETRADRFATRNCYPLQTDDTRKRIQDRLNHLQLATDVSCSEHPVCYIYDPAMLKHHNVCEPGHVECPERIMRIHERHRDFGLLERVHRLPPRSAADDEILAVHTEKYLDSLKELSSTKLRDLNAQRKSFDSVYFHPDSLQSAAAAAGAVIQMVDAVLRHGSGGVCVVRPPGHHADEDVPSGFCLLNNVAVGARHARAAHGLTRIMILDWDVHHGNGTQRITYEDKEILYISIHRYDNGSFFPNSPAADHTAVGQGRGEGYNINIPWNKRGMGDAEYLSAMCSVVLPVAYEYGPQLVLVSAGFDAAVGDPLGGCKVTPECYGRMTHMLRGLAGGRVIVCLEGGYNVTSISYAMTMCTKALLGDPLQHQYDPKQTVNPSAVESINNVIRTHQKYWKSLKFQLALPMEDVIGPLPKSRGLPDSEPAPDHAKIVSDKLKKYAHDNNLAKEISNLSIRNDCTDGIHCGTDDENDDGVHKTKTNDGAGASHGTGSAGPSGNKQNRTGSEPTTLVDYLSENMQAIVNEEMFAVIPLTWCPHLDMLHAVPEGVHFQQGVQCVSCDHVEENWVCLHCYITACGRHVNGHMQDHFKAAQHPLSLSLSDLSVWCSVCDAYVDNHLLYDAKNNAHRCKFGEDMPWCYNNTIQMH</sequence>
<comment type="catalytic activity">
    <reaction evidence="5">
        <text>N(6)-acetyl-L-lysyl-[histone] + H2O = L-lysyl-[histone] + acetate</text>
        <dbReference type="Rhea" id="RHEA:58196"/>
        <dbReference type="Rhea" id="RHEA-COMP:9845"/>
        <dbReference type="Rhea" id="RHEA-COMP:11338"/>
        <dbReference type="ChEBI" id="CHEBI:15377"/>
        <dbReference type="ChEBI" id="CHEBI:29969"/>
        <dbReference type="ChEBI" id="CHEBI:30089"/>
        <dbReference type="ChEBI" id="CHEBI:61930"/>
        <dbReference type="EC" id="3.5.1.98"/>
    </reaction>
</comment>
<dbReference type="PROSITE" id="PS50271">
    <property type="entry name" value="ZF_UBP"/>
    <property type="match status" value="1"/>
</dbReference>
<dbReference type="PANTHER" id="PTHR10625:SF38">
    <property type="entry name" value="HISTONE DEACETYLASE 6, ISOFORM G"/>
    <property type="match status" value="1"/>
</dbReference>
<feature type="domain" description="UBP-type" evidence="8">
    <location>
        <begin position="1084"/>
        <end position="1183"/>
    </location>
</feature>
<dbReference type="FunFam" id="3.40.800.20:FF:000005">
    <property type="entry name" value="histone deacetylase 6"/>
    <property type="match status" value="1"/>
</dbReference>
<evidence type="ECO:0000256" key="2">
    <source>
        <dbReference type="ARBA" id="ARBA00007738"/>
    </source>
</evidence>
<evidence type="ECO:0000256" key="1">
    <source>
        <dbReference type="ARBA" id="ARBA00004123"/>
    </source>
</evidence>
<proteinExistence type="inferred from homology"/>
<comment type="subcellular location">
    <subcellularLocation>
        <location evidence="1">Nucleus</location>
    </subcellularLocation>
</comment>
<feature type="compositionally biased region" description="Low complexity" evidence="7">
    <location>
        <begin position="66"/>
        <end position="76"/>
    </location>
</feature>
<dbReference type="EMBL" id="AGBW02014213">
    <property type="protein sequence ID" value="OWR42102.1"/>
    <property type="molecule type" value="Genomic_DNA"/>
</dbReference>
<evidence type="ECO:0000256" key="4">
    <source>
        <dbReference type="ARBA" id="ARBA00023242"/>
    </source>
</evidence>
<dbReference type="Pfam" id="PF00850">
    <property type="entry name" value="Hist_deacetyl"/>
    <property type="match status" value="3"/>
</dbReference>
<dbReference type="KEGG" id="dpl:KGM_215725"/>
<feature type="region of interest" description="Disordered" evidence="7">
    <location>
        <begin position="1019"/>
        <end position="1058"/>
    </location>
</feature>
<accession>A0A212EKT9</accession>
<keyword evidence="6" id="KW-0863">Zinc-finger</keyword>
<dbReference type="InterPro" id="IPR013083">
    <property type="entry name" value="Znf_RING/FYVE/PHD"/>
</dbReference>
<evidence type="ECO:0000259" key="8">
    <source>
        <dbReference type="PROSITE" id="PS50271"/>
    </source>
</evidence>
<dbReference type="GO" id="GO:0008270">
    <property type="term" value="F:zinc ion binding"/>
    <property type="evidence" value="ECO:0007669"/>
    <property type="project" value="UniProtKB-KW"/>
</dbReference>
<evidence type="ECO:0000256" key="3">
    <source>
        <dbReference type="ARBA" id="ARBA00022801"/>
    </source>
</evidence>
<dbReference type="InterPro" id="IPR000286">
    <property type="entry name" value="HDACs"/>
</dbReference>
<feature type="region of interest" description="Disordered" evidence="7">
    <location>
        <begin position="66"/>
        <end position="97"/>
    </location>
</feature>
<keyword evidence="4" id="KW-0539">Nucleus</keyword>